<accession>A0ABV0KRF4</accession>
<comment type="caution">
    <text evidence="4">The sequence shown here is derived from an EMBL/GenBank/DDBJ whole genome shotgun (WGS) entry which is preliminary data.</text>
</comment>
<feature type="domain" description="Resolvase/invertase-type recombinase catalytic" evidence="3">
    <location>
        <begin position="96"/>
        <end position="236"/>
    </location>
</feature>
<dbReference type="CDD" id="cd03768">
    <property type="entry name" value="SR_ResInv"/>
    <property type="match status" value="1"/>
</dbReference>
<reference evidence="4 5" key="1">
    <citation type="submission" date="2022-04" db="EMBL/GenBank/DDBJ databases">
        <title>Positive selection, recombination, and allopatry shape intraspecific diversity of widespread and dominant cyanobacteria.</title>
        <authorList>
            <person name="Wei J."/>
            <person name="Shu W."/>
            <person name="Hu C."/>
        </authorList>
    </citation>
    <scope>NUCLEOTIDE SEQUENCE [LARGE SCALE GENOMIC DNA]</scope>
    <source>
        <strain evidence="4 5">AS-A4</strain>
    </source>
</reference>
<organism evidence="4 5">
    <name type="scientific">Stenomitos frigidus AS-A4</name>
    <dbReference type="NCBI Taxonomy" id="2933935"/>
    <lineage>
        <taxon>Bacteria</taxon>
        <taxon>Bacillati</taxon>
        <taxon>Cyanobacteriota</taxon>
        <taxon>Cyanophyceae</taxon>
        <taxon>Leptolyngbyales</taxon>
        <taxon>Leptolyngbyaceae</taxon>
        <taxon>Stenomitos</taxon>
    </lineage>
</organism>
<dbReference type="InterPro" id="IPR025827">
    <property type="entry name" value="Zn_ribbon_recom_dom"/>
</dbReference>
<protein>
    <submittedName>
        <fullName evidence="4">Recombinase family protein</fullName>
    </submittedName>
</protein>
<keyword evidence="2" id="KW-0233">DNA recombination</keyword>
<dbReference type="InterPro" id="IPR006119">
    <property type="entry name" value="Resolv_N"/>
</dbReference>
<dbReference type="Pfam" id="PF00239">
    <property type="entry name" value="Resolvase"/>
    <property type="match status" value="1"/>
</dbReference>
<dbReference type="Proteomes" id="UP001476950">
    <property type="component" value="Unassembled WGS sequence"/>
</dbReference>
<dbReference type="PANTHER" id="PTHR30461">
    <property type="entry name" value="DNA-INVERTASE FROM LAMBDOID PROPHAGE"/>
    <property type="match status" value="1"/>
</dbReference>
<name>A0ABV0KRF4_9CYAN</name>
<evidence type="ECO:0000256" key="2">
    <source>
        <dbReference type="ARBA" id="ARBA00023172"/>
    </source>
</evidence>
<evidence type="ECO:0000313" key="5">
    <source>
        <dbReference type="Proteomes" id="UP001476950"/>
    </source>
</evidence>
<dbReference type="SMART" id="SM00857">
    <property type="entry name" value="Resolvase"/>
    <property type="match status" value="1"/>
</dbReference>
<evidence type="ECO:0000256" key="1">
    <source>
        <dbReference type="ARBA" id="ARBA00023125"/>
    </source>
</evidence>
<gene>
    <name evidence="4" type="ORF">NDI38_25965</name>
</gene>
<keyword evidence="1" id="KW-0238">DNA-binding</keyword>
<dbReference type="RefSeq" id="WP_199305206.1">
    <property type="nucleotide sequence ID" value="NZ_JAMPLM010000045.1"/>
</dbReference>
<evidence type="ECO:0000313" key="4">
    <source>
        <dbReference type="EMBL" id="MEP1061822.1"/>
    </source>
</evidence>
<dbReference type="Gene3D" id="3.40.50.1390">
    <property type="entry name" value="Resolvase, N-terminal catalytic domain"/>
    <property type="match status" value="1"/>
</dbReference>
<dbReference type="PANTHER" id="PTHR30461:SF2">
    <property type="entry name" value="SERINE RECOMBINASE PINE-RELATED"/>
    <property type="match status" value="1"/>
</dbReference>
<dbReference type="NCBIfam" id="NF041201">
    <property type="entry name" value="recomb_XisF"/>
    <property type="match status" value="1"/>
</dbReference>
<sequence>MTTFAQASLVTFNDGFSAYSHYFLNGSNLLTSEPAFSYSFITLLLVLAALFNEIITESSTVLCIANSSRLCTKNQLLSVKQKAYKASELLGKSMPDVVAYVRLSKREQAEDTNALEQQKARVTEAGAQQIFEDIKQGKSNTRPALNKLIKLVESGKIRKIIITRLDRISRSLVTLKKLVETFEKYGVTLVVLDQKFDLETAQGKMILNVLAVLAEWEVDSLSERIDQGKKHQRKMVWANPPSPWGYEVVDHKYVLDQTPFLCLLSERPDNYLDLSQLGDLAVLPGYTIAQLARDCIEIFFAVKGVRRTLKVIFEKYGIVKTSAKFNGTDKIFHWSVPGFSLWLRNPVFDGHTRYLLYEVIDGKRKYFPEDQQEMHRDTHPDQRLFRDGEAEAVKTIIQTNISNGSGCFQRGSNDSVNYRRFSYQAGLVYCAECSSRCTSKGTGGENEEYLYYACRHVGMGCGNRKSVKRRLIEEALIEALVEKSQSLNRNDLTHADALPAKSEALSHLEAQLEGLEKLPGYNPDIDELKTKLRQQIEEEKNPFISPEKIFDNSVEALIRAGNNLAIWHLLTNDDKVEIYRKLVKKIYIRDGKVVSIVFNQ</sequence>
<dbReference type="Pfam" id="PF13408">
    <property type="entry name" value="Zn_ribbon_recom"/>
    <property type="match status" value="1"/>
</dbReference>
<proteinExistence type="predicted"/>
<dbReference type="InterPro" id="IPR036162">
    <property type="entry name" value="Resolvase-like_N_sf"/>
</dbReference>
<dbReference type="EMBL" id="JAMPLM010000045">
    <property type="protein sequence ID" value="MEP1061822.1"/>
    <property type="molecule type" value="Genomic_DNA"/>
</dbReference>
<dbReference type="InterPro" id="IPR050639">
    <property type="entry name" value="SSR_resolvase"/>
</dbReference>
<dbReference type="SUPFAM" id="SSF53041">
    <property type="entry name" value="Resolvase-like"/>
    <property type="match status" value="1"/>
</dbReference>
<keyword evidence="5" id="KW-1185">Reference proteome</keyword>
<evidence type="ECO:0000259" key="3">
    <source>
        <dbReference type="PROSITE" id="PS51736"/>
    </source>
</evidence>
<dbReference type="PROSITE" id="PS51736">
    <property type="entry name" value="RECOMBINASES_3"/>
    <property type="match status" value="1"/>
</dbReference>